<gene>
    <name evidence="1" type="ORF">CY34DRAFT_99437</name>
</gene>
<sequence>GELAHRLIKMLYQSTNKQDTSKQLARQERRRTRIRRQRSSTTFFRDLHTSELPPEAHHFLSGNRCNNVNLASYLGEHKDDPAIKDFVPKLKDHLLSRLLGLDYDGDEREFSNAQRGDILFINNLSRVSQAKRLQINYTTYDVRRDQDTLKPGCGRAVMMLSREQGTNPHPFWYAQVLGAFCIQVLHVGPDVRNRSPQSMEFLWVRWLGVVPRYWWGFKEGRLPKVGFIPDSPGAFGFLDPSLVLRACHLIPAFADGRTDDLLRHGPTVARPFGEVDDWTAFYVNM</sequence>
<reference evidence="1 2" key="1">
    <citation type="submission" date="2014-04" db="EMBL/GenBank/DDBJ databases">
        <authorList>
            <consortium name="DOE Joint Genome Institute"/>
            <person name="Kuo A."/>
            <person name="Ruytinx J."/>
            <person name="Rineau F."/>
            <person name="Colpaert J."/>
            <person name="Kohler A."/>
            <person name="Nagy L.G."/>
            <person name="Floudas D."/>
            <person name="Copeland A."/>
            <person name="Barry K.W."/>
            <person name="Cichocki N."/>
            <person name="Veneault-Fourrey C."/>
            <person name="LaButti K."/>
            <person name="Lindquist E.A."/>
            <person name="Lipzen A."/>
            <person name="Lundell T."/>
            <person name="Morin E."/>
            <person name="Murat C."/>
            <person name="Sun H."/>
            <person name="Tunlid A."/>
            <person name="Henrissat B."/>
            <person name="Grigoriev I.V."/>
            <person name="Hibbett D.S."/>
            <person name="Martin F."/>
            <person name="Nordberg H.P."/>
            <person name="Cantor M.N."/>
            <person name="Hua S.X."/>
        </authorList>
    </citation>
    <scope>NUCLEOTIDE SEQUENCE [LARGE SCALE GENOMIC DNA]</scope>
    <source>
        <strain evidence="1 2">UH-Slu-Lm8-n1</strain>
    </source>
</reference>
<protein>
    <submittedName>
        <fullName evidence="1">Unplaced genomic scaffold CY34scaffold_793, whole genome shotgun sequence</fullName>
    </submittedName>
</protein>
<accession>A0A0D0AH26</accession>
<reference evidence="2" key="2">
    <citation type="submission" date="2015-01" db="EMBL/GenBank/DDBJ databases">
        <title>Evolutionary Origins and Diversification of the Mycorrhizal Mutualists.</title>
        <authorList>
            <consortium name="DOE Joint Genome Institute"/>
            <consortium name="Mycorrhizal Genomics Consortium"/>
            <person name="Kohler A."/>
            <person name="Kuo A."/>
            <person name="Nagy L.G."/>
            <person name="Floudas D."/>
            <person name="Copeland A."/>
            <person name="Barry K.W."/>
            <person name="Cichocki N."/>
            <person name="Veneault-Fourrey C."/>
            <person name="LaButti K."/>
            <person name="Lindquist E.A."/>
            <person name="Lipzen A."/>
            <person name="Lundell T."/>
            <person name="Morin E."/>
            <person name="Murat C."/>
            <person name="Riley R."/>
            <person name="Ohm R."/>
            <person name="Sun H."/>
            <person name="Tunlid A."/>
            <person name="Henrissat B."/>
            <person name="Grigoriev I.V."/>
            <person name="Hibbett D.S."/>
            <person name="Martin F."/>
        </authorList>
    </citation>
    <scope>NUCLEOTIDE SEQUENCE [LARGE SCALE GENOMIC DNA]</scope>
    <source>
        <strain evidence="2">UH-Slu-Lm8-n1</strain>
    </source>
</reference>
<organism evidence="1 2">
    <name type="scientific">Suillus luteus UH-Slu-Lm8-n1</name>
    <dbReference type="NCBI Taxonomy" id="930992"/>
    <lineage>
        <taxon>Eukaryota</taxon>
        <taxon>Fungi</taxon>
        <taxon>Dikarya</taxon>
        <taxon>Basidiomycota</taxon>
        <taxon>Agaricomycotina</taxon>
        <taxon>Agaricomycetes</taxon>
        <taxon>Agaricomycetidae</taxon>
        <taxon>Boletales</taxon>
        <taxon>Suillineae</taxon>
        <taxon>Suillaceae</taxon>
        <taxon>Suillus</taxon>
    </lineage>
</organism>
<dbReference type="STRING" id="930992.A0A0D0AH26"/>
<evidence type="ECO:0000313" key="2">
    <source>
        <dbReference type="Proteomes" id="UP000054485"/>
    </source>
</evidence>
<dbReference type="OrthoDB" id="3267098at2759"/>
<dbReference type="EMBL" id="KN835924">
    <property type="protein sequence ID" value="KIK33527.1"/>
    <property type="molecule type" value="Genomic_DNA"/>
</dbReference>
<dbReference type="Proteomes" id="UP000054485">
    <property type="component" value="Unassembled WGS sequence"/>
</dbReference>
<dbReference type="AlphaFoldDB" id="A0A0D0AH26"/>
<evidence type="ECO:0000313" key="1">
    <source>
        <dbReference type="EMBL" id="KIK33527.1"/>
    </source>
</evidence>
<name>A0A0D0AH26_9AGAM</name>
<proteinExistence type="predicted"/>
<dbReference type="InParanoid" id="A0A0D0AH26"/>
<keyword evidence="2" id="KW-1185">Reference proteome</keyword>
<dbReference type="HOGENOM" id="CLU_002498_9_1_1"/>
<feature type="non-terminal residue" evidence="1">
    <location>
        <position position="1"/>
    </location>
</feature>